<sequence>MVHEHRRGSVPMPLDVTATDSLGTGLTVPAHQDALLIRWWHALPR</sequence>
<dbReference type="GeneID" id="95325640"/>
<protein>
    <submittedName>
        <fullName evidence="1">Uncharacterized protein</fullName>
    </submittedName>
</protein>
<evidence type="ECO:0000313" key="2">
    <source>
        <dbReference type="Proteomes" id="UP001652264"/>
    </source>
</evidence>
<dbReference type="EMBL" id="JANVAD010000001">
    <property type="protein sequence ID" value="MCS6521059.1"/>
    <property type="molecule type" value="Genomic_DNA"/>
</dbReference>
<gene>
    <name evidence="1" type="ORF">NYQ28_00565</name>
</gene>
<proteinExistence type="predicted"/>
<dbReference type="Proteomes" id="UP001652264">
    <property type="component" value="Unassembled WGS sequence"/>
</dbReference>
<organism evidence="1 2">
    <name type="scientific">Curtobacterium citreum</name>
    <dbReference type="NCBI Taxonomy" id="2036"/>
    <lineage>
        <taxon>Bacteria</taxon>
        <taxon>Bacillati</taxon>
        <taxon>Actinomycetota</taxon>
        <taxon>Actinomycetes</taxon>
        <taxon>Micrococcales</taxon>
        <taxon>Microbacteriaceae</taxon>
        <taxon>Curtobacterium</taxon>
    </lineage>
</organism>
<name>A0ABT2HCT7_9MICO</name>
<evidence type="ECO:0000313" key="1">
    <source>
        <dbReference type="EMBL" id="MCS6521059.1"/>
    </source>
</evidence>
<dbReference type="RefSeq" id="WP_167510057.1">
    <property type="nucleotide sequence ID" value="NZ_BMNV01000002.1"/>
</dbReference>
<reference evidence="1 2" key="1">
    <citation type="submission" date="2022-08" db="EMBL/GenBank/DDBJ databases">
        <title>Taxonomy of Curtobacterium flaccumfaciens.</title>
        <authorList>
            <person name="Osdaghi E."/>
            <person name="Taghavi S.M."/>
            <person name="Hamidizade M."/>
            <person name="Abachi H."/>
            <person name="Fazliarab A."/>
            <person name="Baeyen S."/>
            <person name="Portier P."/>
            <person name="Van Vaerenbergh J."/>
            <person name="Jacques M.-A."/>
        </authorList>
    </citation>
    <scope>NUCLEOTIDE SEQUENCE [LARGE SCALE GENOMIC DNA]</scope>
    <source>
        <strain evidence="1 2">LMG8786T</strain>
    </source>
</reference>
<comment type="caution">
    <text evidence="1">The sequence shown here is derived from an EMBL/GenBank/DDBJ whole genome shotgun (WGS) entry which is preliminary data.</text>
</comment>
<accession>A0ABT2HCT7</accession>
<keyword evidence="2" id="KW-1185">Reference proteome</keyword>